<protein>
    <recommendedName>
        <fullName evidence="4">PLA2c domain-containing protein</fullName>
    </recommendedName>
</protein>
<dbReference type="RefSeq" id="XP_005774146.1">
    <property type="nucleotide sequence ID" value="XM_005774089.1"/>
</dbReference>
<dbReference type="EnsemblProtists" id="EOD21717">
    <property type="protein sequence ID" value="EOD21717"/>
    <property type="gene ID" value="EMIHUDRAFT_207766"/>
</dbReference>
<proteinExistence type="predicted"/>
<dbReference type="GO" id="GO:0005829">
    <property type="term" value="C:cytosol"/>
    <property type="evidence" value="ECO:0007669"/>
    <property type="project" value="TreeGrafter"/>
</dbReference>
<evidence type="ECO:0008006" key="4">
    <source>
        <dbReference type="Google" id="ProtNLM"/>
    </source>
</evidence>
<sequence length="456" mass="49595">MECEDSSVAVPNCHSPFSRPGRAPTTSRIERDDEPPRPSLGIALNGGGARAHAGSWGFMRAMHHLGLLSEATHISGVSGSGWTVAHLAYSSDPLDEVLTTSRLPTPASALPDYSSKEGRAELEIMPWGRLGASTWISIGDYTKLRSWTLSASFAWTCCCDPHEFWLWMIDQIYLKPNGIASSSSYTIFYPTGPLPNTDGAAAKKYPVVMFHRGSRGYTKGYDKWMESVAKQCLIVIAPVTEKTTNPTCKRDDDLLIAVQWARAHPHALKAVADWDRVGAMGHSAGAHHLPRFVEDANNTLSVDIKATVFSHGGDDLQHYLSDDVLSYVPSFFLTANGDNRTEKTNKPSHCTTPECSYAWFRGMNATNKEARFLMASHRIGARVAGLSPAQLCAIIEAQAGASDAALRVAEEHAARLVEQPEWVLSEVLLSPDLAPHILAQLPTKEHAVKGTAPARG</sequence>
<dbReference type="HOGENOM" id="CLU_600554_0_0_1"/>
<feature type="region of interest" description="Disordered" evidence="1">
    <location>
        <begin position="1"/>
        <end position="45"/>
    </location>
</feature>
<dbReference type="PANTHER" id="PTHR10728">
    <property type="entry name" value="CYTOSOLIC PHOSPHOLIPASE A2"/>
    <property type="match status" value="1"/>
</dbReference>
<dbReference type="AlphaFoldDB" id="A0A0D3JDY2"/>
<dbReference type="SUPFAM" id="SSF53474">
    <property type="entry name" value="alpha/beta-Hydrolases"/>
    <property type="match status" value="1"/>
</dbReference>
<dbReference type="SUPFAM" id="SSF52151">
    <property type="entry name" value="FabD/lysophospholipase-like"/>
    <property type="match status" value="1"/>
</dbReference>
<dbReference type="Gene3D" id="3.40.1090.10">
    <property type="entry name" value="Cytosolic phospholipase A2 catalytic domain"/>
    <property type="match status" value="1"/>
</dbReference>
<dbReference type="Proteomes" id="UP000013827">
    <property type="component" value="Unassembled WGS sequence"/>
</dbReference>
<dbReference type="GO" id="GO:0004623">
    <property type="term" value="F:phospholipase A2 activity"/>
    <property type="evidence" value="ECO:0007669"/>
    <property type="project" value="TreeGrafter"/>
</dbReference>
<evidence type="ECO:0000313" key="2">
    <source>
        <dbReference type="EnsemblProtists" id="EOD21717"/>
    </source>
</evidence>
<dbReference type="InterPro" id="IPR016035">
    <property type="entry name" value="Acyl_Trfase/lysoPLipase"/>
</dbReference>
<reference evidence="3" key="1">
    <citation type="journal article" date="2013" name="Nature">
        <title>Pan genome of the phytoplankton Emiliania underpins its global distribution.</title>
        <authorList>
            <person name="Read B.A."/>
            <person name="Kegel J."/>
            <person name="Klute M.J."/>
            <person name="Kuo A."/>
            <person name="Lefebvre S.C."/>
            <person name="Maumus F."/>
            <person name="Mayer C."/>
            <person name="Miller J."/>
            <person name="Monier A."/>
            <person name="Salamov A."/>
            <person name="Young J."/>
            <person name="Aguilar M."/>
            <person name="Claverie J.M."/>
            <person name="Frickenhaus S."/>
            <person name="Gonzalez K."/>
            <person name="Herman E.K."/>
            <person name="Lin Y.C."/>
            <person name="Napier J."/>
            <person name="Ogata H."/>
            <person name="Sarno A.F."/>
            <person name="Shmutz J."/>
            <person name="Schroeder D."/>
            <person name="de Vargas C."/>
            <person name="Verret F."/>
            <person name="von Dassow P."/>
            <person name="Valentin K."/>
            <person name="Van de Peer Y."/>
            <person name="Wheeler G."/>
            <person name="Dacks J.B."/>
            <person name="Delwiche C.F."/>
            <person name="Dyhrman S.T."/>
            <person name="Glockner G."/>
            <person name="John U."/>
            <person name="Richards T."/>
            <person name="Worden A.Z."/>
            <person name="Zhang X."/>
            <person name="Grigoriev I.V."/>
            <person name="Allen A.E."/>
            <person name="Bidle K."/>
            <person name="Borodovsky M."/>
            <person name="Bowler C."/>
            <person name="Brownlee C."/>
            <person name="Cock J.M."/>
            <person name="Elias M."/>
            <person name="Gladyshev V.N."/>
            <person name="Groth M."/>
            <person name="Guda C."/>
            <person name="Hadaegh A."/>
            <person name="Iglesias-Rodriguez M.D."/>
            <person name="Jenkins J."/>
            <person name="Jones B.M."/>
            <person name="Lawson T."/>
            <person name="Leese F."/>
            <person name="Lindquist E."/>
            <person name="Lobanov A."/>
            <person name="Lomsadze A."/>
            <person name="Malik S.B."/>
            <person name="Marsh M.E."/>
            <person name="Mackinder L."/>
            <person name="Mock T."/>
            <person name="Mueller-Roeber B."/>
            <person name="Pagarete A."/>
            <person name="Parker M."/>
            <person name="Probert I."/>
            <person name="Quesneville H."/>
            <person name="Raines C."/>
            <person name="Rensing S.A."/>
            <person name="Riano-Pachon D.M."/>
            <person name="Richier S."/>
            <person name="Rokitta S."/>
            <person name="Shiraiwa Y."/>
            <person name="Soanes D.M."/>
            <person name="van der Giezen M."/>
            <person name="Wahlund T.M."/>
            <person name="Williams B."/>
            <person name="Wilson W."/>
            <person name="Wolfe G."/>
            <person name="Wurch L.L."/>
        </authorList>
    </citation>
    <scope>NUCLEOTIDE SEQUENCE</scope>
</reference>
<keyword evidence="3" id="KW-1185">Reference proteome</keyword>
<dbReference type="KEGG" id="ehx:EMIHUDRAFT_207766"/>
<name>A0A0D3JDY2_EMIH1</name>
<dbReference type="GeneID" id="17267224"/>
<evidence type="ECO:0000313" key="3">
    <source>
        <dbReference type="Proteomes" id="UP000013827"/>
    </source>
</evidence>
<accession>A0A0D3JDY2</accession>
<dbReference type="Gene3D" id="3.40.50.1820">
    <property type="entry name" value="alpha/beta hydrolase"/>
    <property type="match status" value="1"/>
</dbReference>
<dbReference type="GO" id="GO:0046475">
    <property type="term" value="P:glycerophospholipid catabolic process"/>
    <property type="evidence" value="ECO:0007669"/>
    <property type="project" value="TreeGrafter"/>
</dbReference>
<dbReference type="InterPro" id="IPR029058">
    <property type="entry name" value="AB_hydrolase_fold"/>
</dbReference>
<reference evidence="2" key="2">
    <citation type="submission" date="2024-10" db="UniProtKB">
        <authorList>
            <consortium name="EnsemblProtists"/>
        </authorList>
    </citation>
    <scope>IDENTIFICATION</scope>
</reference>
<dbReference type="PANTHER" id="PTHR10728:SF40">
    <property type="entry name" value="PATATIN FAMILY PROTEIN"/>
    <property type="match status" value="1"/>
</dbReference>
<organism evidence="2 3">
    <name type="scientific">Emiliania huxleyi (strain CCMP1516)</name>
    <dbReference type="NCBI Taxonomy" id="280463"/>
    <lineage>
        <taxon>Eukaryota</taxon>
        <taxon>Haptista</taxon>
        <taxon>Haptophyta</taxon>
        <taxon>Prymnesiophyceae</taxon>
        <taxon>Isochrysidales</taxon>
        <taxon>Noelaerhabdaceae</taxon>
        <taxon>Emiliania</taxon>
    </lineage>
</organism>
<evidence type="ECO:0000256" key="1">
    <source>
        <dbReference type="SAM" id="MobiDB-lite"/>
    </source>
</evidence>
<dbReference type="PaxDb" id="2903-EOD21717"/>